<gene>
    <name evidence="1" type="ORF">U9M48_009182</name>
</gene>
<evidence type="ECO:0008006" key="3">
    <source>
        <dbReference type="Google" id="ProtNLM"/>
    </source>
</evidence>
<evidence type="ECO:0000313" key="2">
    <source>
        <dbReference type="Proteomes" id="UP001341281"/>
    </source>
</evidence>
<dbReference type="AlphaFoldDB" id="A0AAQ3SS64"/>
<organism evidence="1 2">
    <name type="scientific">Paspalum notatum var. saurae</name>
    <dbReference type="NCBI Taxonomy" id="547442"/>
    <lineage>
        <taxon>Eukaryota</taxon>
        <taxon>Viridiplantae</taxon>
        <taxon>Streptophyta</taxon>
        <taxon>Embryophyta</taxon>
        <taxon>Tracheophyta</taxon>
        <taxon>Spermatophyta</taxon>
        <taxon>Magnoliopsida</taxon>
        <taxon>Liliopsida</taxon>
        <taxon>Poales</taxon>
        <taxon>Poaceae</taxon>
        <taxon>PACMAD clade</taxon>
        <taxon>Panicoideae</taxon>
        <taxon>Andropogonodae</taxon>
        <taxon>Paspaleae</taxon>
        <taxon>Paspalinae</taxon>
        <taxon>Paspalum</taxon>
    </lineage>
</organism>
<evidence type="ECO:0000313" key="1">
    <source>
        <dbReference type="EMBL" id="WVZ58967.1"/>
    </source>
</evidence>
<name>A0AAQ3SS64_PASNO</name>
<keyword evidence="2" id="KW-1185">Reference proteome</keyword>
<accession>A0AAQ3SS64</accession>
<dbReference type="Proteomes" id="UP001341281">
    <property type="component" value="Chromosome 02"/>
</dbReference>
<reference evidence="1 2" key="1">
    <citation type="submission" date="2024-02" db="EMBL/GenBank/DDBJ databases">
        <title>High-quality chromosome-scale genome assembly of Pensacola bahiagrass (Paspalum notatum Flugge var. saurae).</title>
        <authorList>
            <person name="Vega J.M."/>
            <person name="Podio M."/>
            <person name="Orjuela J."/>
            <person name="Siena L.A."/>
            <person name="Pessino S.C."/>
            <person name="Combes M.C."/>
            <person name="Mariac C."/>
            <person name="Albertini E."/>
            <person name="Pupilli F."/>
            <person name="Ortiz J.P.A."/>
            <person name="Leblanc O."/>
        </authorList>
    </citation>
    <scope>NUCLEOTIDE SEQUENCE [LARGE SCALE GENOMIC DNA]</scope>
    <source>
        <strain evidence="1">R1</strain>
        <tissue evidence="1">Leaf</tissue>
    </source>
</reference>
<sequence length="119" mass="13183">MEEGGLVEYQKLLINCTFILAALKNLGFYHDIIRRINVCIIGTSFSVLINGQPHTSFSPNSGTRQDCPLSPYLFVIAINELSKMLQVALSQNNLSIVTLGPCCPQIHSLIFIENLIIYG</sequence>
<dbReference type="EMBL" id="CP144746">
    <property type="protein sequence ID" value="WVZ58967.1"/>
    <property type="molecule type" value="Genomic_DNA"/>
</dbReference>
<protein>
    <recommendedName>
        <fullName evidence="3">Reverse transcriptase domain-containing protein</fullName>
    </recommendedName>
</protein>
<proteinExistence type="predicted"/>